<dbReference type="PRINTS" id="PR01036">
    <property type="entry name" value="TCRTETB"/>
</dbReference>
<organism evidence="8 9">
    <name type="scientific">Capsulimonas corticalis</name>
    <dbReference type="NCBI Taxonomy" id="2219043"/>
    <lineage>
        <taxon>Bacteria</taxon>
        <taxon>Bacillati</taxon>
        <taxon>Armatimonadota</taxon>
        <taxon>Armatimonadia</taxon>
        <taxon>Capsulimonadales</taxon>
        <taxon>Capsulimonadaceae</taxon>
        <taxon>Capsulimonas</taxon>
    </lineage>
</organism>
<keyword evidence="5" id="KW-0812">Transmembrane</keyword>
<dbReference type="Gene3D" id="1.20.1250.20">
    <property type="entry name" value="MFS general substrate transporter like domains"/>
    <property type="match status" value="1"/>
</dbReference>
<comment type="similarity">
    <text evidence="2">Belongs to the major facilitator superfamily. EmrB family.</text>
</comment>
<dbReference type="GO" id="GO:0005886">
    <property type="term" value="C:plasma membrane"/>
    <property type="evidence" value="ECO:0007669"/>
    <property type="project" value="UniProtKB-SubCell"/>
</dbReference>
<protein>
    <submittedName>
        <fullName evidence="8">MFS transporter</fullName>
    </submittedName>
</protein>
<evidence type="ECO:0000256" key="7">
    <source>
        <dbReference type="ARBA" id="ARBA00023136"/>
    </source>
</evidence>
<dbReference type="CDD" id="cd17503">
    <property type="entry name" value="MFS_LmrB_MDR_like"/>
    <property type="match status" value="1"/>
</dbReference>
<dbReference type="AlphaFoldDB" id="A0A402CQY3"/>
<evidence type="ECO:0000313" key="9">
    <source>
        <dbReference type="Proteomes" id="UP000287394"/>
    </source>
</evidence>
<dbReference type="Proteomes" id="UP000287394">
    <property type="component" value="Chromosome"/>
</dbReference>
<dbReference type="InterPro" id="IPR004638">
    <property type="entry name" value="EmrB-like"/>
</dbReference>
<dbReference type="FunCoup" id="A0A402CQY3">
    <property type="interactions" value="133"/>
</dbReference>
<comment type="subcellular location">
    <subcellularLocation>
        <location evidence="1">Cell membrane</location>
        <topology evidence="1">Multi-pass membrane protein</topology>
    </subcellularLocation>
</comment>
<dbReference type="PANTHER" id="PTHR42718">
    <property type="entry name" value="MAJOR FACILITATOR SUPERFAMILY MULTIDRUG TRANSPORTER MFSC"/>
    <property type="match status" value="1"/>
</dbReference>
<dbReference type="InterPro" id="IPR011701">
    <property type="entry name" value="MFS"/>
</dbReference>
<sequence>MAPEVNAHRWWILIGLIMAAALEILDTTVVNVSLPQMAGNLGASTDEIAWVSTGYILSNVIVLPMTAWLSGRFGRKRYLMVSIIIFNIARFMCGLSGSLGEIVFWRLIQGAGGAALISTAQSTIVEIFPRNQTAMVQSLFGLGLIVTPTLGPLLGGYITDNYSWRTVFFIHVPLAIASLTMVGLFLQDSIHQKRVNTVDVPGILMLAAGMGSLQYVLEEGERYMWFDDAWIARLTVVAVVALSGFIYWELSPRNKAPILDLRVLKDRGLSAAVVLGLVLGFGLYGGVFIYPLFVQTILGFTPTATGLALLPGGIATAVGVIFCGRLLSRGFDPRILIIVGMIIYIAAMWMLGHLTPQSGQSDTQLGLLVRGLGLGLVFIPISTTAFASLKGAQIAQGAALYNLMRQLGGSFGIAILTTYVTNMTQFHRYNLVSSLYQGNVTLDQRINGIAGGLLSKGYSHDAAHAAALGIVSHTVQAQAMTMAYNNAFILLGLSFLIATPAVLLLRRPKKGGGAGAGAAH</sequence>
<name>A0A402CQY3_9BACT</name>
<accession>A0A402CQY3</accession>
<keyword evidence="7" id="KW-0472">Membrane</keyword>
<evidence type="ECO:0000256" key="6">
    <source>
        <dbReference type="ARBA" id="ARBA00022989"/>
    </source>
</evidence>
<dbReference type="PANTHER" id="PTHR42718:SF9">
    <property type="entry name" value="MAJOR FACILITATOR SUPERFAMILY MULTIDRUG TRANSPORTER MFSC"/>
    <property type="match status" value="1"/>
</dbReference>
<evidence type="ECO:0000256" key="3">
    <source>
        <dbReference type="ARBA" id="ARBA00022448"/>
    </source>
</evidence>
<evidence type="ECO:0000313" key="8">
    <source>
        <dbReference type="EMBL" id="BDI34461.1"/>
    </source>
</evidence>
<keyword evidence="9" id="KW-1185">Reference proteome</keyword>
<evidence type="ECO:0000256" key="2">
    <source>
        <dbReference type="ARBA" id="ARBA00008537"/>
    </source>
</evidence>
<evidence type="ECO:0000256" key="4">
    <source>
        <dbReference type="ARBA" id="ARBA00022475"/>
    </source>
</evidence>
<proteinExistence type="inferred from homology"/>
<evidence type="ECO:0000256" key="1">
    <source>
        <dbReference type="ARBA" id="ARBA00004651"/>
    </source>
</evidence>
<reference evidence="8 9" key="1">
    <citation type="journal article" date="2019" name="Int. J. Syst. Evol. Microbiol.">
        <title>Capsulimonas corticalis gen. nov., sp. nov., an aerobic capsulated bacterium, of a novel bacterial order, Capsulimonadales ord. nov., of the class Armatimonadia of the phylum Armatimonadetes.</title>
        <authorList>
            <person name="Li J."/>
            <person name="Kudo C."/>
            <person name="Tonouchi A."/>
        </authorList>
    </citation>
    <scope>NUCLEOTIDE SEQUENCE [LARGE SCALE GENOMIC DNA]</scope>
    <source>
        <strain evidence="8 9">AX-7</strain>
    </source>
</reference>
<evidence type="ECO:0000256" key="5">
    <source>
        <dbReference type="ARBA" id="ARBA00022692"/>
    </source>
</evidence>
<dbReference type="KEGG" id="ccot:CCAX7_65120"/>
<dbReference type="Pfam" id="PF07690">
    <property type="entry name" value="MFS_1"/>
    <property type="match status" value="1"/>
</dbReference>
<dbReference type="NCBIfam" id="TIGR00711">
    <property type="entry name" value="efflux_EmrB"/>
    <property type="match status" value="1"/>
</dbReference>
<keyword evidence="6" id="KW-1133">Transmembrane helix</keyword>
<dbReference type="GO" id="GO:0022857">
    <property type="term" value="F:transmembrane transporter activity"/>
    <property type="evidence" value="ECO:0007669"/>
    <property type="project" value="InterPro"/>
</dbReference>
<dbReference type="SUPFAM" id="SSF103473">
    <property type="entry name" value="MFS general substrate transporter"/>
    <property type="match status" value="1"/>
</dbReference>
<keyword evidence="3" id="KW-0813">Transport</keyword>
<dbReference type="Gene3D" id="1.20.1720.10">
    <property type="entry name" value="Multidrug resistance protein D"/>
    <property type="match status" value="1"/>
</dbReference>
<dbReference type="InterPro" id="IPR036259">
    <property type="entry name" value="MFS_trans_sf"/>
</dbReference>
<keyword evidence="4" id="KW-1003">Cell membrane</keyword>
<dbReference type="EMBL" id="AP025739">
    <property type="protein sequence ID" value="BDI34461.1"/>
    <property type="molecule type" value="Genomic_DNA"/>
</dbReference>
<dbReference type="PROSITE" id="PS50850">
    <property type="entry name" value="MFS"/>
    <property type="match status" value="1"/>
</dbReference>
<gene>
    <name evidence="8" type="ORF">CCAX7_65120</name>
</gene>
<dbReference type="InterPro" id="IPR020846">
    <property type="entry name" value="MFS_dom"/>
</dbReference>